<sequence length="58" mass="6913">MPGYNWVFKNYSEYLLTQLRQIVKEQNPNLLNDEINGNIDNLSKPLSYAYLSKKYLEK</sequence>
<dbReference type="AlphaFoldDB" id="A0A563VPM6"/>
<reference evidence="1 2" key="1">
    <citation type="submission" date="2019-01" db="EMBL/GenBank/DDBJ databases">
        <authorList>
            <person name="Brito A."/>
        </authorList>
    </citation>
    <scope>NUCLEOTIDE SEQUENCE [LARGE SCALE GENOMIC DNA]</scope>
    <source>
        <strain evidence="1">1</strain>
    </source>
</reference>
<evidence type="ECO:0000313" key="1">
    <source>
        <dbReference type="EMBL" id="VEP13361.1"/>
    </source>
</evidence>
<dbReference type="Pfam" id="PF22075">
    <property type="entry name" value="DUF6939"/>
    <property type="match status" value="1"/>
</dbReference>
<dbReference type="InterPro" id="IPR054219">
    <property type="entry name" value="DUF6939"/>
</dbReference>
<evidence type="ECO:0000313" key="2">
    <source>
        <dbReference type="Proteomes" id="UP000320055"/>
    </source>
</evidence>
<protein>
    <submittedName>
        <fullName evidence="1">Uncharacterized protein</fullName>
    </submittedName>
</protein>
<accession>A0A563VPM6</accession>
<proteinExistence type="predicted"/>
<keyword evidence="2" id="KW-1185">Reference proteome</keyword>
<gene>
    <name evidence="1" type="ORF">H1P_1970004</name>
</gene>
<name>A0A563VPM6_9CYAN</name>
<dbReference type="RefSeq" id="WP_425461550.1">
    <property type="nucleotide sequence ID" value="NZ_LR213947.1"/>
</dbReference>
<dbReference type="EMBL" id="CAACVJ010000109">
    <property type="protein sequence ID" value="VEP13361.1"/>
    <property type="molecule type" value="Genomic_DNA"/>
</dbReference>
<dbReference type="Proteomes" id="UP000320055">
    <property type="component" value="Unassembled WGS sequence"/>
</dbReference>
<organism evidence="1 2">
    <name type="scientific">Hyella patelloides LEGE 07179</name>
    <dbReference type="NCBI Taxonomy" id="945734"/>
    <lineage>
        <taxon>Bacteria</taxon>
        <taxon>Bacillati</taxon>
        <taxon>Cyanobacteriota</taxon>
        <taxon>Cyanophyceae</taxon>
        <taxon>Pleurocapsales</taxon>
        <taxon>Hyellaceae</taxon>
        <taxon>Hyella</taxon>
    </lineage>
</organism>